<evidence type="ECO:0000256" key="5">
    <source>
        <dbReference type="SAM" id="MobiDB-lite"/>
    </source>
</evidence>
<evidence type="ECO:0000259" key="7">
    <source>
        <dbReference type="PROSITE" id="PS50850"/>
    </source>
</evidence>
<feature type="region of interest" description="Disordered" evidence="5">
    <location>
        <begin position="220"/>
        <end position="280"/>
    </location>
</feature>
<evidence type="ECO:0000256" key="3">
    <source>
        <dbReference type="ARBA" id="ARBA00022989"/>
    </source>
</evidence>
<accession>A0A839Q0W1</accession>
<proteinExistence type="predicted"/>
<comment type="caution">
    <text evidence="8">The sequence shown here is derived from an EMBL/GenBank/DDBJ whole genome shotgun (WGS) entry which is preliminary data.</text>
</comment>
<feature type="transmembrane region" description="Helical" evidence="6">
    <location>
        <begin position="27"/>
        <end position="50"/>
    </location>
</feature>
<dbReference type="GO" id="GO:0005886">
    <property type="term" value="C:plasma membrane"/>
    <property type="evidence" value="ECO:0007669"/>
    <property type="project" value="UniProtKB-SubCell"/>
</dbReference>
<feature type="transmembrane region" description="Helical" evidence="6">
    <location>
        <begin position="329"/>
        <end position="351"/>
    </location>
</feature>
<keyword evidence="3 6" id="KW-1133">Transmembrane helix</keyword>
<dbReference type="InterPro" id="IPR020846">
    <property type="entry name" value="MFS_dom"/>
</dbReference>
<comment type="subcellular location">
    <subcellularLocation>
        <location evidence="1">Cell membrane</location>
        <topology evidence="1">Multi-pass membrane protein</topology>
    </subcellularLocation>
</comment>
<feature type="transmembrane region" description="Helical" evidence="6">
    <location>
        <begin position="185"/>
        <end position="206"/>
    </location>
</feature>
<feature type="transmembrane region" description="Helical" evidence="6">
    <location>
        <begin position="419"/>
        <end position="439"/>
    </location>
</feature>
<feature type="transmembrane region" description="Helical" evidence="6">
    <location>
        <begin position="95"/>
        <end position="124"/>
    </location>
</feature>
<feature type="transmembrane region" description="Helical" evidence="6">
    <location>
        <begin position="358"/>
        <end position="379"/>
    </location>
</feature>
<dbReference type="Proteomes" id="UP000590811">
    <property type="component" value="Unassembled WGS sequence"/>
</dbReference>
<name>A0A839Q0W1_9MICO</name>
<dbReference type="AlphaFoldDB" id="A0A839Q0W1"/>
<keyword evidence="2 6" id="KW-0812">Transmembrane</keyword>
<evidence type="ECO:0000313" key="8">
    <source>
        <dbReference type="EMBL" id="MBB2987896.1"/>
    </source>
</evidence>
<feature type="transmembrane region" description="Helical" evidence="6">
    <location>
        <begin position="296"/>
        <end position="317"/>
    </location>
</feature>
<evidence type="ECO:0000256" key="2">
    <source>
        <dbReference type="ARBA" id="ARBA00022692"/>
    </source>
</evidence>
<dbReference type="PANTHER" id="PTHR23534">
    <property type="entry name" value="MFS PERMEASE"/>
    <property type="match status" value="1"/>
</dbReference>
<protein>
    <submittedName>
        <fullName evidence="8">MFS family permease</fullName>
    </submittedName>
</protein>
<dbReference type="InterPro" id="IPR036259">
    <property type="entry name" value="MFS_trans_sf"/>
</dbReference>
<dbReference type="PANTHER" id="PTHR23534:SF1">
    <property type="entry name" value="MAJOR FACILITATOR SUPERFAMILY PROTEIN"/>
    <property type="match status" value="1"/>
</dbReference>
<reference evidence="8 9" key="1">
    <citation type="submission" date="2020-08" db="EMBL/GenBank/DDBJ databases">
        <title>Genomic Encyclopedia of Type Strains, Phase IV (KMG-V): Genome sequencing to study the core and pangenomes of soil and plant-associated prokaryotes.</title>
        <authorList>
            <person name="Whitman W."/>
        </authorList>
    </citation>
    <scope>NUCLEOTIDE SEQUENCE [LARGE SCALE GENOMIC DNA]</scope>
    <source>
        <strain evidence="8 9">B3ACCR2</strain>
    </source>
</reference>
<dbReference type="EMBL" id="JACHVT010000007">
    <property type="protein sequence ID" value="MBB2987896.1"/>
    <property type="molecule type" value="Genomic_DNA"/>
</dbReference>
<feature type="domain" description="Major facilitator superfamily (MFS) profile" evidence="7">
    <location>
        <begin position="290"/>
        <end position="477"/>
    </location>
</feature>
<evidence type="ECO:0000256" key="1">
    <source>
        <dbReference type="ARBA" id="ARBA00004651"/>
    </source>
</evidence>
<sequence>MTTGRALHEQAGAVTGRAAVQRRTVRVLVLSQVLSGLGMASGIAVGVLLAEQLSGSASLAGFGTTFQVLGGALISIPVARLMAARGRRPGLQLGYLLALLGAALVVVAAVAGSFLLLLLGMLLFGGGTSGNGQARYAAADLAAEGRRGRDLSVVVWATTIGSVLGPNLVGPGRAFATAVGLPPLAGSYVFALVGFVLAWLVINRLLRPDPLLVSRRLEHEGRAATTGAAPDASRPASGVVDRVTEATAGPEGPAAPALASTRTGGAGGTADPDPDDHDGSLTRGLRVVRANPTARLGLLTTALGHLVMVSVMVMTPLHMSHGDADLEVIGFVISMHIVGMYALSPVVGLAVDRVGGRPVAVTGGVVLALAGVLASRAHLGWSGLLLAALVLLGLGWSCTLVSGSTLLTSSVGASERPAVQGLSELVMGLAGAGGGALAGVVVGRFGYATLATSAALVGVVVVALVTTTHRSRLRPAV</sequence>
<evidence type="ECO:0000313" key="9">
    <source>
        <dbReference type="Proteomes" id="UP000590811"/>
    </source>
</evidence>
<dbReference type="RefSeq" id="WP_253354736.1">
    <property type="nucleotide sequence ID" value="NZ_JACHVT010000007.1"/>
</dbReference>
<keyword evidence="4 6" id="KW-0472">Membrane</keyword>
<dbReference type="Pfam" id="PF07690">
    <property type="entry name" value="MFS_1"/>
    <property type="match status" value="1"/>
</dbReference>
<evidence type="ECO:0000256" key="6">
    <source>
        <dbReference type="SAM" id="Phobius"/>
    </source>
</evidence>
<organism evidence="8 9">
    <name type="scientific">Terracoccus luteus</name>
    <dbReference type="NCBI Taxonomy" id="53356"/>
    <lineage>
        <taxon>Bacteria</taxon>
        <taxon>Bacillati</taxon>
        <taxon>Actinomycetota</taxon>
        <taxon>Actinomycetes</taxon>
        <taxon>Micrococcales</taxon>
        <taxon>Intrasporangiaceae</taxon>
        <taxon>Terracoccus</taxon>
    </lineage>
</organism>
<evidence type="ECO:0000256" key="4">
    <source>
        <dbReference type="ARBA" id="ARBA00023136"/>
    </source>
</evidence>
<dbReference type="Gene3D" id="1.20.1250.20">
    <property type="entry name" value="MFS general substrate transporter like domains"/>
    <property type="match status" value="1"/>
</dbReference>
<feature type="compositionally biased region" description="Low complexity" evidence="5">
    <location>
        <begin position="245"/>
        <end position="257"/>
    </location>
</feature>
<feature type="transmembrane region" description="Helical" evidence="6">
    <location>
        <begin position="385"/>
        <end position="407"/>
    </location>
</feature>
<dbReference type="GO" id="GO:0022857">
    <property type="term" value="F:transmembrane transporter activity"/>
    <property type="evidence" value="ECO:0007669"/>
    <property type="project" value="InterPro"/>
</dbReference>
<feature type="transmembrane region" description="Helical" evidence="6">
    <location>
        <begin position="62"/>
        <end position="83"/>
    </location>
</feature>
<feature type="transmembrane region" description="Helical" evidence="6">
    <location>
        <begin position="445"/>
        <end position="465"/>
    </location>
</feature>
<dbReference type="InterPro" id="IPR011701">
    <property type="entry name" value="MFS"/>
</dbReference>
<gene>
    <name evidence="8" type="ORF">FHW14_003085</name>
</gene>
<dbReference type="PROSITE" id="PS50850">
    <property type="entry name" value="MFS"/>
    <property type="match status" value="1"/>
</dbReference>
<dbReference type="SUPFAM" id="SSF103473">
    <property type="entry name" value="MFS general substrate transporter"/>
    <property type="match status" value="1"/>
</dbReference>